<dbReference type="PANTHER" id="PTHR21426:SF12">
    <property type="entry name" value="EXOCYST COMPLEX COMPONENT 8"/>
    <property type="match status" value="1"/>
</dbReference>
<feature type="region of interest" description="Disordered" evidence="5">
    <location>
        <begin position="428"/>
        <end position="453"/>
    </location>
</feature>
<feature type="compositionally biased region" description="Basic and acidic residues" evidence="5">
    <location>
        <begin position="234"/>
        <end position="249"/>
    </location>
</feature>
<feature type="region of interest" description="Disordered" evidence="5">
    <location>
        <begin position="160"/>
        <end position="266"/>
    </location>
</feature>
<feature type="compositionally biased region" description="Polar residues" evidence="5">
    <location>
        <begin position="189"/>
        <end position="201"/>
    </location>
</feature>
<reference evidence="8 9" key="1">
    <citation type="journal article" date="2024" name="Nat. Commun.">
        <title>Phylogenomics reveals the evolutionary origins of lichenization in chlorophyte algae.</title>
        <authorList>
            <person name="Puginier C."/>
            <person name="Libourel C."/>
            <person name="Otte J."/>
            <person name="Skaloud P."/>
            <person name="Haon M."/>
            <person name="Grisel S."/>
            <person name="Petersen M."/>
            <person name="Berrin J.G."/>
            <person name="Delaux P.M."/>
            <person name="Dal Grande F."/>
            <person name="Keller J."/>
        </authorList>
    </citation>
    <scope>NUCLEOTIDE SEQUENCE [LARGE SCALE GENOMIC DNA]</scope>
    <source>
        <strain evidence="8 9">SAG 2043</strain>
    </source>
</reference>
<evidence type="ECO:0000256" key="2">
    <source>
        <dbReference type="ARBA" id="ARBA00022448"/>
    </source>
</evidence>
<dbReference type="Pfam" id="PF08700">
    <property type="entry name" value="VPS51_Exo84_N"/>
    <property type="match status" value="1"/>
</dbReference>
<evidence type="ECO:0000259" key="7">
    <source>
        <dbReference type="Pfam" id="PF13383"/>
    </source>
</evidence>
<feature type="coiled-coil region" evidence="4">
    <location>
        <begin position="333"/>
        <end position="360"/>
    </location>
</feature>
<protein>
    <recommendedName>
        <fullName evidence="7">Methyltransferase domain-containing protein</fullName>
    </recommendedName>
</protein>
<dbReference type="EMBL" id="JALJOR010000002">
    <property type="protein sequence ID" value="KAK9823890.1"/>
    <property type="molecule type" value="Genomic_DNA"/>
</dbReference>
<keyword evidence="2" id="KW-0813">Transport</keyword>
<gene>
    <name evidence="8" type="ORF">WJX72_006201</name>
</gene>
<evidence type="ECO:0000256" key="1">
    <source>
        <dbReference type="ARBA" id="ARBA00007210"/>
    </source>
</evidence>
<dbReference type="Proteomes" id="UP001489004">
    <property type="component" value="Unassembled WGS sequence"/>
</dbReference>
<comment type="caution">
    <text evidence="8">The sequence shown here is derived from an EMBL/GenBank/DDBJ whole genome shotgun (WGS) entry which is preliminary data.</text>
</comment>
<keyword evidence="4" id="KW-0175">Coiled coil</keyword>
<dbReference type="Pfam" id="PF13383">
    <property type="entry name" value="Methyltransf_22"/>
    <property type="match status" value="1"/>
</dbReference>
<dbReference type="AlphaFoldDB" id="A0AAW1QR13"/>
<evidence type="ECO:0000313" key="8">
    <source>
        <dbReference type="EMBL" id="KAK9823890.1"/>
    </source>
</evidence>
<dbReference type="GO" id="GO:0008104">
    <property type="term" value="P:intracellular protein localization"/>
    <property type="evidence" value="ECO:0007669"/>
    <property type="project" value="TreeGrafter"/>
</dbReference>
<dbReference type="InterPro" id="IPR016159">
    <property type="entry name" value="Cullin_repeat-like_dom_sf"/>
</dbReference>
<dbReference type="InterPro" id="IPR033961">
    <property type="entry name" value="Exo84"/>
</dbReference>
<name>A0AAW1QR13_9CHLO</name>
<feature type="compositionally biased region" description="Basic and acidic residues" evidence="5">
    <location>
        <begin position="439"/>
        <end position="453"/>
    </location>
</feature>
<dbReference type="SUPFAM" id="SSF74788">
    <property type="entry name" value="Cullin repeat-like"/>
    <property type="match status" value="1"/>
</dbReference>
<comment type="similarity">
    <text evidence="1">Belongs to the EXO84 family.</text>
</comment>
<evidence type="ECO:0000256" key="3">
    <source>
        <dbReference type="ARBA" id="ARBA00022483"/>
    </source>
</evidence>
<feature type="compositionally biased region" description="Basic and acidic residues" evidence="5">
    <location>
        <begin position="371"/>
        <end position="380"/>
    </location>
</feature>
<feature type="chain" id="PRO_5043643242" description="Methyltransferase domain-containing protein" evidence="6">
    <location>
        <begin position="22"/>
        <end position="800"/>
    </location>
</feature>
<evidence type="ECO:0000256" key="6">
    <source>
        <dbReference type="SAM" id="SignalP"/>
    </source>
</evidence>
<dbReference type="GO" id="GO:0000145">
    <property type="term" value="C:exocyst"/>
    <property type="evidence" value="ECO:0007669"/>
    <property type="project" value="InterPro"/>
</dbReference>
<evidence type="ECO:0000256" key="4">
    <source>
        <dbReference type="SAM" id="Coils"/>
    </source>
</evidence>
<dbReference type="GO" id="GO:0006887">
    <property type="term" value="P:exocytosis"/>
    <property type="evidence" value="ECO:0007669"/>
    <property type="project" value="UniProtKB-KW"/>
</dbReference>
<keyword evidence="3" id="KW-0268">Exocytosis</keyword>
<feature type="signal peptide" evidence="6">
    <location>
        <begin position="1"/>
        <end position="21"/>
    </location>
</feature>
<accession>A0AAW1QR13</accession>
<keyword evidence="9" id="KW-1185">Reference proteome</keyword>
<evidence type="ECO:0000256" key="5">
    <source>
        <dbReference type="SAM" id="MobiDB-lite"/>
    </source>
</evidence>
<proteinExistence type="inferred from homology"/>
<feature type="domain" description="Methyltransferase" evidence="7">
    <location>
        <begin position="62"/>
        <end position="158"/>
    </location>
</feature>
<dbReference type="InterPro" id="IPR025714">
    <property type="entry name" value="Methyltranfer_dom"/>
</dbReference>
<dbReference type="PANTHER" id="PTHR21426">
    <property type="entry name" value="EXOCYST COMPLEX COMPONENT 8"/>
    <property type="match status" value="1"/>
</dbReference>
<feature type="region of interest" description="Disordered" evidence="5">
    <location>
        <begin position="368"/>
        <end position="391"/>
    </location>
</feature>
<sequence>MKIQQVFASLLCLTAISQVLAVARHPCHERKLHMGHYDLEAACNLTAWRSRIFEDTMKLYAKTARLRHAAGNKTIPEQPEDPVGQDAFQLFEPVLACRGWAPLEQLGDEGLQGKWICNVADMKAPCLVFSLGSFNDYAFEEAILQHTPCEVHTYDCTVDGNSSPRTPQRMPPSRAGSAPKLRSLDEDSVASTPPHSQSGYSPTAGDSPYPRSAIKERKTSNRALNSLMGLKRMSYRDKGAAKSGEDGKRGGHKRSQSGAVGGGRKELSKQMVSQMVMFEKGMFDLESDLQGLSEKGIDTLRSDLAAIDAECAEEIKKTVHEHYHQFIHASQGISKLDGEMQQLRNLLNNTNALVASLKDVAAAPAKPARYSLDERDRERAGPATPAAWRDGPEGLKWTEALEELDVAIAEWRPVEALQLLKKADKAIAKPAGGNTSGDQHAREGRAEKQKAELDERRARLVRILEGQLAEASTSSSDVRLCAGVLAAVAGKAHAHRLLLELHTARLKRQQQLLLKPQNTGGGDADGTEYAGALAQKVFRAIGVAADDVAAVFGEDAYELGALFMVWALQETERCALLLKRHALSPFAAPAGLGATVSCCVLALVHCMVLEDTHGLKLAPRLMRELWPACEQVLQRRLRRIGDDLKRNVAAEVDRAAAQAREPQQAGPATGWGQLMEIFPSADDLLDEVQAMVAILAPLAGPRVAQAVRKGFADLFGLYTAALLQGFLKYRAPDGSYPAGLEAVVEPAMETVGSMSAQFLPELTAPLVGKCGGVCDAAALADHVEALATGMGLMQAGPDGT</sequence>
<keyword evidence="6" id="KW-0732">Signal</keyword>
<evidence type="ECO:0000313" key="9">
    <source>
        <dbReference type="Proteomes" id="UP001489004"/>
    </source>
</evidence>
<dbReference type="GO" id="GO:0006893">
    <property type="term" value="P:Golgi to plasma membrane transport"/>
    <property type="evidence" value="ECO:0007669"/>
    <property type="project" value="TreeGrafter"/>
</dbReference>
<organism evidence="8 9">
    <name type="scientific">[Myrmecia] bisecta</name>
    <dbReference type="NCBI Taxonomy" id="41462"/>
    <lineage>
        <taxon>Eukaryota</taxon>
        <taxon>Viridiplantae</taxon>
        <taxon>Chlorophyta</taxon>
        <taxon>core chlorophytes</taxon>
        <taxon>Trebouxiophyceae</taxon>
        <taxon>Trebouxiales</taxon>
        <taxon>Trebouxiaceae</taxon>
        <taxon>Myrmecia</taxon>
    </lineage>
</organism>